<dbReference type="InterPro" id="IPR004827">
    <property type="entry name" value="bZIP"/>
</dbReference>
<evidence type="ECO:0000313" key="7">
    <source>
        <dbReference type="EMBL" id="RRT43176.1"/>
    </source>
</evidence>
<comment type="subcellular location">
    <subcellularLocation>
        <location evidence="1">Nucleus</location>
    </subcellularLocation>
</comment>
<dbReference type="GO" id="GO:0045893">
    <property type="term" value="P:positive regulation of DNA-templated transcription"/>
    <property type="evidence" value="ECO:0007669"/>
    <property type="project" value="TreeGrafter"/>
</dbReference>
<dbReference type="PANTHER" id="PTHR45764">
    <property type="entry name" value="BZIP TRANSCRIPTION FACTOR 44"/>
    <property type="match status" value="1"/>
</dbReference>
<dbReference type="PROSITE" id="PS00036">
    <property type="entry name" value="BZIP_BASIC"/>
    <property type="match status" value="1"/>
</dbReference>
<dbReference type="PANTHER" id="PTHR45764:SF21">
    <property type="entry name" value="OS03G0770000 PROTEIN"/>
    <property type="match status" value="1"/>
</dbReference>
<dbReference type="Proteomes" id="UP000287651">
    <property type="component" value="Unassembled WGS sequence"/>
</dbReference>
<evidence type="ECO:0000256" key="3">
    <source>
        <dbReference type="ARBA" id="ARBA00023125"/>
    </source>
</evidence>
<evidence type="ECO:0000259" key="6">
    <source>
        <dbReference type="PROSITE" id="PS50217"/>
    </source>
</evidence>
<sequence length="212" mass="24323">MLPLVNKEPVLVGFRPSWSGPAETEEDLSAVSPEERRRLRRMISNRESARRSRARKQRHLEELRGQAGRLRFQNHELADRLGGLARRCLLLRQDNDRLRAEASALCRRLADLRREVALRQFHRLAAPLPLGAHYELAWASQLMVSRWRPSVPRDFPVGNTRWVPRERSLAGARMNEAHVTRRSRATSSHWPDAVGPTQKLLAHPRVGVVVVV</sequence>
<dbReference type="GO" id="GO:0003700">
    <property type="term" value="F:DNA-binding transcription factor activity"/>
    <property type="evidence" value="ECO:0007669"/>
    <property type="project" value="InterPro"/>
</dbReference>
<accession>A0A426XUP2</accession>
<feature type="domain" description="BZIP" evidence="6">
    <location>
        <begin position="35"/>
        <end position="98"/>
    </location>
</feature>
<organism evidence="7 8">
    <name type="scientific">Ensete ventricosum</name>
    <name type="common">Abyssinian banana</name>
    <name type="synonym">Musa ensete</name>
    <dbReference type="NCBI Taxonomy" id="4639"/>
    <lineage>
        <taxon>Eukaryota</taxon>
        <taxon>Viridiplantae</taxon>
        <taxon>Streptophyta</taxon>
        <taxon>Embryophyta</taxon>
        <taxon>Tracheophyta</taxon>
        <taxon>Spermatophyta</taxon>
        <taxon>Magnoliopsida</taxon>
        <taxon>Liliopsida</taxon>
        <taxon>Zingiberales</taxon>
        <taxon>Musaceae</taxon>
        <taxon>Ensete</taxon>
    </lineage>
</organism>
<dbReference type="PROSITE" id="PS50217">
    <property type="entry name" value="BZIP"/>
    <property type="match status" value="1"/>
</dbReference>
<evidence type="ECO:0000256" key="4">
    <source>
        <dbReference type="ARBA" id="ARBA00023163"/>
    </source>
</evidence>
<keyword evidence="2" id="KW-0805">Transcription regulation</keyword>
<protein>
    <recommendedName>
        <fullName evidence="6">BZIP domain-containing protein</fullName>
    </recommendedName>
</protein>
<dbReference type="GO" id="GO:0005634">
    <property type="term" value="C:nucleus"/>
    <property type="evidence" value="ECO:0007669"/>
    <property type="project" value="UniProtKB-SubCell"/>
</dbReference>
<keyword evidence="5" id="KW-0539">Nucleus</keyword>
<dbReference type="Gene3D" id="1.20.5.170">
    <property type="match status" value="1"/>
</dbReference>
<dbReference type="FunFam" id="1.20.5.170:FF:000020">
    <property type="entry name" value="BZIP transcription factor"/>
    <property type="match status" value="1"/>
</dbReference>
<comment type="caution">
    <text evidence="7">The sequence shown here is derived from an EMBL/GenBank/DDBJ whole genome shotgun (WGS) entry which is preliminary data.</text>
</comment>
<evidence type="ECO:0000313" key="8">
    <source>
        <dbReference type="Proteomes" id="UP000287651"/>
    </source>
</evidence>
<dbReference type="EMBL" id="AMZH03017319">
    <property type="protein sequence ID" value="RRT43176.1"/>
    <property type="molecule type" value="Genomic_DNA"/>
</dbReference>
<dbReference type="SMART" id="SM00338">
    <property type="entry name" value="BRLZ"/>
    <property type="match status" value="1"/>
</dbReference>
<keyword evidence="4" id="KW-0804">Transcription</keyword>
<evidence type="ECO:0000256" key="1">
    <source>
        <dbReference type="ARBA" id="ARBA00004123"/>
    </source>
</evidence>
<evidence type="ECO:0000256" key="2">
    <source>
        <dbReference type="ARBA" id="ARBA00023015"/>
    </source>
</evidence>
<proteinExistence type="predicted"/>
<keyword evidence="3" id="KW-0238">DNA-binding</keyword>
<dbReference type="Pfam" id="PF00170">
    <property type="entry name" value="bZIP_1"/>
    <property type="match status" value="1"/>
</dbReference>
<dbReference type="SUPFAM" id="SSF57959">
    <property type="entry name" value="Leucine zipper domain"/>
    <property type="match status" value="1"/>
</dbReference>
<reference evidence="7 8" key="1">
    <citation type="journal article" date="2014" name="Agronomy (Basel)">
        <title>A Draft Genome Sequence for Ensete ventricosum, the Drought-Tolerant Tree Against Hunger.</title>
        <authorList>
            <person name="Harrison J."/>
            <person name="Moore K.A."/>
            <person name="Paszkiewicz K."/>
            <person name="Jones T."/>
            <person name="Grant M."/>
            <person name="Ambacheew D."/>
            <person name="Muzemil S."/>
            <person name="Studholme D.J."/>
        </authorList>
    </citation>
    <scope>NUCLEOTIDE SEQUENCE [LARGE SCALE GENOMIC DNA]</scope>
</reference>
<evidence type="ECO:0000256" key="5">
    <source>
        <dbReference type="ARBA" id="ARBA00023242"/>
    </source>
</evidence>
<name>A0A426XUP2_ENSVE</name>
<dbReference type="AlphaFoldDB" id="A0A426XUP2"/>
<dbReference type="GO" id="GO:0000976">
    <property type="term" value="F:transcription cis-regulatory region binding"/>
    <property type="evidence" value="ECO:0007669"/>
    <property type="project" value="TreeGrafter"/>
</dbReference>
<dbReference type="InterPro" id="IPR046347">
    <property type="entry name" value="bZIP_sf"/>
</dbReference>
<gene>
    <name evidence="7" type="ORF">B296_00052135</name>
</gene>